<feature type="region of interest" description="Disordered" evidence="1">
    <location>
        <begin position="526"/>
        <end position="560"/>
    </location>
</feature>
<protein>
    <submittedName>
        <fullName evidence="2">Putative peptidase S1 family</fullName>
    </submittedName>
</protein>
<feature type="compositionally biased region" description="Gly residues" evidence="1">
    <location>
        <begin position="768"/>
        <end position="789"/>
    </location>
</feature>
<accession>B1N6M4</accession>
<organism evidence="2">
    <name type="scientific">uncultured bacterium CBNPD1 BAC clone 1664</name>
    <dbReference type="NCBI Taxonomy" id="417310"/>
    <lineage>
        <taxon>Bacteria</taxon>
        <taxon>environmental samples</taxon>
    </lineage>
</organism>
<feature type="region of interest" description="Disordered" evidence="1">
    <location>
        <begin position="819"/>
        <end position="854"/>
    </location>
</feature>
<feature type="region of interest" description="Disordered" evidence="1">
    <location>
        <begin position="761"/>
        <end position="795"/>
    </location>
</feature>
<evidence type="ECO:0000256" key="1">
    <source>
        <dbReference type="SAM" id="MobiDB-lite"/>
    </source>
</evidence>
<feature type="compositionally biased region" description="Low complexity" evidence="1">
    <location>
        <begin position="843"/>
        <end position="854"/>
    </location>
</feature>
<sequence length="854" mass="85848">MVRRPGGQGHVGQGRVHRGAGGHDRPVGEEEVGDLVRLAPAVHHRGGGIAAHAGRAHLVDAVAGRGDVFGGLFPGVEIEAAGGREHLPGVPGRLAHHPALIGAMGGVDDRHGHSPGVLARRREGDAVVGIGQALAEGQERHRPGQAARGLRPPGAHRPALHAEAAQVGLVRLRHIGVARDVDARRALAGIVLVLEARPAAGDGPGADMVHQVAPHLVAAIGETPREGLRHRVQEDGRGVDAGRIEEDHPRRIGAPLAGVAVDHPHAGDSAESGVILDRGDDGVGHDGQVAGGQGGGKGGRLGREIGAQIAAVGASQLALAPPAAKILMQLGGAAEVGGPTHDHAAGGEGRFDPGPHGLFDAVHRPGGKEVAVGQLTQAVIVAADPGEGLHMVIPGGEVVIPDRPVHPVPVLQVGLEVLRRPAVGLPAPGEGAAAQLVAPDPAIGLAGRGLVGVVEVAGPEGLVGLEQGVGDAHVIGVVLLALLRGDLVLAAAAAGGEVVAVVLPVANLRPPLEHQDLQAPFAQLLGDPAAADPRPDDDGVKHAWLPGRRRRRRRQGGDGLPARHEFMAKPLVIALAGEKAGDGGPVDLLPVVEVASPGGAGGVDMADQVEVGGQGADQVPLHQLHVIAVVKEAQARVVQLTHDFGAEGRAVALVAGVVDLAVQELQEQAHAGALRVLHHGPEALDAGGDGRGVGAIADSRAGEDDNRLAAARGGVIDPAAHLVTQGGVPGGVVEAGLQGVAAEGDDGQAEVLSHGPQVVGQHLHPPGAGAGGPREEGPGIGGGVHGEGPPGEALPDHAVSWEREIQAPSAAALRTAAVMKATPLTPSRTPGRPARRSGRACPARWARMRSAASA</sequence>
<feature type="region of interest" description="Disordered" evidence="1">
    <location>
        <begin position="1"/>
        <end position="28"/>
    </location>
</feature>
<evidence type="ECO:0000313" key="2">
    <source>
        <dbReference type="EMBL" id="ABM53570.1"/>
    </source>
</evidence>
<name>B1N6M4_9BACT</name>
<dbReference type="AlphaFoldDB" id="B1N6M4"/>
<feature type="compositionally biased region" description="Gly residues" evidence="1">
    <location>
        <begin position="1"/>
        <end position="12"/>
    </location>
</feature>
<reference evidence="2" key="1">
    <citation type="journal article" date="2008" name="FEMS Microbiol. Ecol.">
        <title>Metagenomic analysis of a freshwater toxic cyanobacteria bloom.</title>
        <authorList>
            <person name="Pope P.B."/>
            <person name="Patel B.K."/>
        </authorList>
    </citation>
    <scope>NUCLEOTIDE SEQUENCE</scope>
</reference>
<dbReference type="EMBL" id="EF157671">
    <property type="protein sequence ID" value="ABM53570.1"/>
    <property type="molecule type" value="Genomic_DNA"/>
</dbReference>
<proteinExistence type="predicted"/>